<dbReference type="OrthoDB" id="1097607at2"/>
<protein>
    <submittedName>
        <fullName evidence="2">Uncharacterized protein</fullName>
    </submittedName>
</protein>
<accession>A0A3P1XLW0</accession>
<feature type="signal peptide" evidence="1">
    <location>
        <begin position="1"/>
        <end position="18"/>
    </location>
</feature>
<dbReference type="RefSeq" id="WP_124752401.1">
    <property type="nucleotide sequence ID" value="NZ_RQYS01000057.1"/>
</dbReference>
<reference evidence="2 3" key="1">
    <citation type="submission" date="2018-11" db="EMBL/GenBank/DDBJ databases">
        <title>Genomes From Bacteria Associated with the Canine Oral Cavity: a Test Case for Automated Genome-Based Taxonomic Assignment.</title>
        <authorList>
            <person name="Coil D.A."/>
            <person name="Jospin G."/>
            <person name="Darling A.E."/>
            <person name="Wallis C."/>
            <person name="Davis I.J."/>
            <person name="Harris S."/>
            <person name="Eisen J.A."/>
            <person name="Holcombe L.J."/>
            <person name="O'Flynn C."/>
        </authorList>
    </citation>
    <scope>NUCLEOTIDE SEQUENCE [LARGE SCALE GENOMIC DNA]</scope>
    <source>
        <strain evidence="2 3">OH2617_COT-023</strain>
    </source>
</reference>
<gene>
    <name evidence="2" type="ORF">EII40_11640</name>
</gene>
<name>A0A3P1XLW0_TANFO</name>
<feature type="chain" id="PRO_5018161992" evidence="1">
    <location>
        <begin position="19"/>
        <end position="174"/>
    </location>
</feature>
<comment type="caution">
    <text evidence="2">The sequence shown here is derived from an EMBL/GenBank/DDBJ whole genome shotgun (WGS) entry which is preliminary data.</text>
</comment>
<dbReference type="Proteomes" id="UP000278609">
    <property type="component" value="Unassembled WGS sequence"/>
</dbReference>
<evidence type="ECO:0000313" key="2">
    <source>
        <dbReference type="EMBL" id="RRD58867.1"/>
    </source>
</evidence>
<organism evidence="2 3">
    <name type="scientific">Tannerella forsythia</name>
    <name type="common">Bacteroides forsythus</name>
    <dbReference type="NCBI Taxonomy" id="28112"/>
    <lineage>
        <taxon>Bacteria</taxon>
        <taxon>Pseudomonadati</taxon>
        <taxon>Bacteroidota</taxon>
        <taxon>Bacteroidia</taxon>
        <taxon>Bacteroidales</taxon>
        <taxon>Tannerellaceae</taxon>
        <taxon>Tannerella</taxon>
    </lineage>
</organism>
<proteinExistence type="predicted"/>
<dbReference type="EMBL" id="RQYS01000057">
    <property type="protein sequence ID" value="RRD58867.1"/>
    <property type="molecule type" value="Genomic_DNA"/>
</dbReference>
<dbReference type="AlphaFoldDB" id="A0A3P1XLW0"/>
<evidence type="ECO:0000313" key="3">
    <source>
        <dbReference type="Proteomes" id="UP000278609"/>
    </source>
</evidence>
<keyword evidence="1" id="KW-0732">Signal</keyword>
<sequence length="174" mass="19964">MKFAILSILLMGAVGMSAQKLHTHYSFLPQEGGNLYFIMPQKGFQTQDKEAKKGLVYDVTYLYSQDSATFNYTYYYLKTFATDSFYVSDATGKSLYAAPSALLYTHPKGKYWIHRETVKVPYQVLKSFYQSSSPIRITIIARDGQRITYTMPPSKWAKHCALMQNIFTLADLNR</sequence>
<evidence type="ECO:0000256" key="1">
    <source>
        <dbReference type="SAM" id="SignalP"/>
    </source>
</evidence>